<dbReference type="PATRIC" id="fig|1227739.3.peg.2733"/>
<accession>W8F285</accession>
<dbReference type="AlphaFoldDB" id="W8F285"/>
<feature type="transmembrane region" description="Helical" evidence="1">
    <location>
        <begin position="189"/>
        <end position="211"/>
    </location>
</feature>
<keyword evidence="1" id="KW-0812">Transmembrane</keyword>
<feature type="transmembrane region" description="Helical" evidence="1">
    <location>
        <begin position="37"/>
        <end position="58"/>
    </location>
</feature>
<evidence type="ECO:0000313" key="3">
    <source>
        <dbReference type="Proteomes" id="UP000019423"/>
    </source>
</evidence>
<evidence type="ECO:0000313" key="2">
    <source>
        <dbReference type="EMBL" id="AHJ98137.1"/>
    </source>
</evidence>
<protein>
    <submittedName>
        <fullName evidence="2">Uncharacterized protein</fullName>
    </submittedName>
</protein>
<gene>
    <name evidence="2" type="ORF">Hsw_2542</name>
</gene>
<feature type="transmembrane region" description="Helical" evidence="1">
    <location>
        <begin position="123"/>
        <end position="143"/>
    </location>
</feature>
<dbReference type="HOGENOM" id="CLU_1276211_0_0_10"/>
<feature type="transmembrane region" description="Helical" evidence="1">
    <location>
        <begin position="6"/>
        <end position="25"/>
    </location>
</feature>
<keyword evidence="1" id="KW-1133">Transmembrane helix</keyword>
<evidence type="ECO:0000256" key="1">
    <source>
        <dbReference type="SAM" id="Phobius"/>
    </source>
</evidence>
<feature type="transmembrane region" description="Helical" evidence="1">
    <location>
        <begin position="64"/>
        <end position="82"/>
    </location>
</feature>
<keyword evidence="3" id="KW-1185">Reference proteome</keyword>
<proteinExistence type="predicted"/>
<feature type="transmembrane region" description="Helical" evidence="1">
    <location>
        <begin position="94"/>
        <end position="111"/>
    </location>
</feature>
<dbReference type="RefSeq" id="WP_044002387.1">
    <property type="nucleotide sequence ID" value="NZ_CP007145.1"/>
</dbReference>
<feature type="transmembrane region" description="Helical" evidence="1">
    <location>
        <begin position="155"/>
        <end position="177"/>
    </location>
</feature>
<sequence>MRYSTQQILILLAILPTIGTALLAGRNWRRLPAAMRPLAMLSFFALLTEVVSRILWFLKLSNLFIWPIYICVEFALLLELYNRAGYPAFLQKKRWYLIIGLVGLASLEAGLRSTQPLLIDNAVRLVESLLLIGLVLLYYHHSLQAITEQHIWQQPLFWVSTGLLFFFVGNFLIYTFINFALFYSQQFNYQLWLVHAGLNSVLYCLYAYAIWISLRK</sequence>
<dbReference type="KEGG" id="hsw:Hsw_2542"/>
<reference evidence="2 3" key="1">
    <citation type="submission" date="2014-01" db="EMBL/GenBank/DDBJ databases">
        <title>Complete genome sequence of ionizing-radiation resistance bacterium Hymenobacter swuensis DY53.</title>
        <authorList>
            <person name="Jung J.-H."/>
            <person name="Jeong S.-W."/>
            <person name="Joe M.-H."/>
            <person name="Cho y.-j."/>
            <person name="Kim M.-K."/>
            <person name="Lim S.-Y."/>
        </authorList>
    </citation>
    <scope>NUCLEOTIDE SEQUENCE [LARGE SCALE GENOMIC DNA]</scope>
    <source>
        <strain evidence="2 3">DY53</strain>
    </source>
</reference>
<dbReference type="STRING" id="1227739.Hsw_2542"/>
<dbReference type="OrthoDB" id="651989at2"/>
<dbReference type="Proteomes" id="UP000019423">
    <property type="component" value="Chromosome"/>
</dbReference>
<keyword evidence="1" id="KW-0472">Membrane</keyword>
<name>W8F285_9BACT</name>
<organism evidence="2 3">
    <name type="scientific">Hymenobacter swuensis DY53</name>
    <dbReference type="NCBI Taxonomy" id="1227739"/>
    <lineage>
        <taxon>Bacteria</taxon>
        <taxon>Pseudomonadati</taxon>
        <taxon>Bacteroidota</taxon>
        <taxon>Cytophagia</taxon>
        <taxon>Cytophagales</taxon>
        <taxon>Hymenobacteraceae</taxon>
        <taxon>Hymenobacter</taxon>
    </lineage>
</organism>
<dbReference type="EMBL" id="CP007145">
    <property type="protein sequence ID" value="AHJ98137.1"/>
    <property type="molecule type" value="Genomic_DNA"/>
</dbReference>